<accession>A0A2H3DF74</accession>
<evidence type="ECO:0000313" key="2">
    <source>
        <dbReference type="EMBL" id="PBK93869.1"/>
    </source>
</evidence>
<evidence type="ECO:0000256" key="1">
    <source>
        <dbReference type="SAM" id="Phobius"/>
    </source>
</evidence>
<keyword evidence="1" id="KW-0472">Membrane</keyword>
<feature type="transmembrane region" description="Helical" evidence="1">
    <location>
        <begin position="35"/>
        <end position="54"/>
    </location>
</feature>
<name>A0A2H3DF74_ARMGA</name>
<gene>
    <name evidence="2" type="ORF">ARMGADRAFT_108502</name>
</gene>
<dbReference type="Proteomes" id="UP000217790">
    <property type="component" value="Unassembled WGS sequence"/>
</dbReference>
<keyword evidence="1" id="KW-1133">Transmembrane helix</keyword>
<dbReference type="AlphaFoldDB" id="A0A2H3DF74"/>
<dbReference type="InParanoid" id="A0A2H3DF74"/>
<reference evidence="3" key="1">
    <citation type="journal article" date="2017" name="Nat. Ecol. Evol.">
        <title>Genome expansion and lineage-specific genetic innovations in the forest pathogenic fungi Armillaria.</title>
        <authorList>
            <person name="Sipos G."/>
            <person name="Prasanna A.N."/>
            <person name="Walter M.C."/>
            <person name="O'Connor E."/>
            <person name="Balint B."/>
            <person name="Krizsan K."/>
            <person name="Kiss B."/>
            <person name="Hess J."/>
            <person name="Varga T."/>
            <person name="Slot J."/>
            <person name="Riley R."/>
            <person name="Boka B."/>
            <person name="Rigling D."/>
            <person name="Barry K."/>
            <person name="Lee J."/>
            <person name="Mihaltcheva S."/>
            <person name="LaButti K."/>
            <person name="Lipzen A."/>
            <person name="Waldron R."/>
            <person name="Moloney N.M."/>
            <person name="Sperisen C."/>
            <person name="Kredics L."/>
            <person name="Vagvoelgyi C."/>
            <person name="Patrignani A."/>
            <person name="Fitzpatrick D."/>
            <person name="Nagy I."/>
            <person name="Doyle S."/>
            <person name="Anderson J.B."/>
            <person name="Grigoriev I.V."/>
            <person name="Gueldener U."/>
            <person name="Muensterkoetter M."/>
            <person name="Nagy L.G."/>
        </authorList>
    </citation>
    <scope>NUCLEOTIDE SEQUENCE [LARGE SCALE GENOMIC DNA]</scope>
    <source>
        <strain evidence="3">Ar21-2</strain>
    </source>
</reference>
<organism evidence="2 3">
    <name type="scientific">Armillaria gallica</name>
    <name type="common">Bulbous honey fungus</name>
    <name type="synonym">Armillaria bulbosa</name>
    <dbReference type="NCBI Taxonomy" id="47427"/>
    <lineage>
        <taxon>Eukaryota</taxon>
        <taxon>Fungi</taxon>
        <taxon>Dikarya</taxon>
        <taxon>Basidiomycota</taxon>
        <taxon>Agaricomycotina</taxon>
        <taxon>Agaricomycetes</taxon>
        <taxon>Agaricomycetidae</taxon>
        <taxon>Agaricales</taxon>
        <taxon>Marasmiineae</taxon>
        <taxon>Physalacriaceae</taxon>
        <taxon>Armillaria</taxon>
    </lineage>
</organism>
<keyword evidence="3" id="KW-1185">Reference proteome</keyword>
<evidence type="ECO:0000313" key="3">
    <source>
        <dbReference type="Proteomes" id="UP000217790"/>
    </source>
</evidence>
<sequence>MVFFSSCLFTLPDSTSVFCFGLHLIFGVIPCHNDGLHAYVLFAVVLSFVPIIEFPSLKLLRQL</sequence>
<protein>
    <submittedName>
        <fullName evidence="2">Uncharacterized protein</fullName>
    </submittedName>
</protein>
<proteinExistence type="predicted"/>
<keyword evidence="1" id="KW-0812">Transmembrane</keyword>
<dbReference type="EMBL" id="KZ293655">
    <property type="protein sequence ID" value="PBK93869.1"/>
    <property type="molecule type" value="Genomic_DNA"/>
</dbReference>